<reference evidence="1" key="1">
    <citation type="submission" date="2023-01" db="EMBL/GenBank/DDBJ databases">
        <title>Whole genome sequence of Paucibacter sp. S2-9 isolated from pond sediment.</title>
        <authorList>
            <person name="Jung J.Y."/>
        </authorList>
    </citation>
    <scope>NUCLEOTIDE SEQUENCE</scope>
    <source>
        <strain evidence="1">S2-9</strain>
    </source>
</reference>
<dbReference type="InterPro" id="IPR027417">
    <property type="entry name" value="P-loop_NTPase"/>
</dbReference>
<keyword evidence="1" id="KW-0808">Transferase</keyword>
<accession>A0AA95SYM0</accession>
<evidence type="ECO:0000313" key="1">
    <source>
        <dbReference type="EMBL" id="WIT13744.1"/>
    </source>
</evidence>
<dbReference type="GO" id="GO:0016301">
    <property type="term" value="F:kinase activity"/>
    <property type="evidence" value="ECO:0007669"/>
    <property type="project" value="UniProtKB-KW"/>
</dbReference>
<gene>
    <name evidence="1" type="ORF">PFX98_09015</name>
</gene>
<dbReference type="Gene3D" id="3.40.50.300">
    <property type="entry name" value="P-loop containing nucleotide triphosphate hydrolases"/>
    <property type="match status" value="1"/>
</dbReference>
<protein>
    <submittedName>
        <fullName evidence="1">HprK-related kinase A</fullName>
    </submittedName>
</protein>
<dbReference type="RefSeq" id="WP_285234864.1">
    <property type="nucleotide sequence ID" value="NZ_CP116346.1"/>
</dbReference>
<proteinExistence type="predicted"/>
<dbReference type="InterPro" id="IPR027600">
    <property type="entry name" value="HprK-rel_A"/>
</dbReference>
<sequence length="312" mass="34202">MLTLAQLPEGELRQRLCGDGLRLRTGPLVFCIRSKVPEVLQGLTKLYGYYEVVDADTFADFHVTVRHRAGLRRWLRPQLSFLIDGDDTFAPLAGDQGMPMLEWGMNWCISGSCHQYLILHAAVLERNGRALVMPAPSGSGKSTLCAALLFHGWRLLSDELALIDMGHGQLVPLPRAVSLKNASIDVIQRFAGPGLQFGSIVRDTSKGVVGHFSAPADALRRAEELARPGWVVFPRYVPEAPALLTPVSKGRCLMRLLDNAFNYNVQQRAGFERLAEFVAASDCHEFSYGSLDEAVALFDRLASGAPVTEALA</sequence>
<evidence type="ECO:0000313" key="2">
    <source>
        <dbReference type="Proteomes" id="UP001177769"/>
    </source>
</evidence>
<dbReference type="EMBL" id="CP116346">
    <property type="protein sequence ID" value="WIT13744.1"/>
    <property type="molecule type" value="Genomic_DNA"/>
</dbReference>
<dbReference type="SUPFAM" id="SSF53795">
    <property type="entry name" value="PEP carboxykinase-like"/>
    <property type="match status" value="1"/>
</dbReference>
<dbReference type="AlphaFoldDB" id="A0AA95SYM0"/>
<name>A0AA95SYM0_9BURK</name>
<keyword evidence="1" id="KW-0418">Kinase</keyword>
<dbReference type="NCBIfam" id="TIGR04352">
    <property type="entry name" value="HprK_rel_A"/>
    <property type="match status" value="1"/>
</dbReference>
<organism evidence="1 2">
    <name type="scientific">Paucibacter sediminis</name>
    <dbReference type="NCBI Taxonomy" id="3019553"/>
    <lineage>
        <taxon>Bacteria</taxon>
        <taxon>Pseudomonadati</taxon>
        <taxon>Pseudomonadota</taxon>
        <taxon>Betaproteobacteria</taxon>
        <taxon>Burkholderiales</taxon>
        <taxon>Sphaerotilaceae</taxon>
        <taxon>Roseateles</taxon>
    </lineage>
</organism>
<keyword evidence="2" id="KW-1185">Reference proteome</keyword>
<dbReference type="Proteomes" id="UP001177769">
    <property type="component" value="Chromosome"/>
</dbReference>
<dbReference type="KEGG" id="pais:PFX98_09015"/>